<organism evidence="9 10">
    <name type="scientific">Thamnocephalis sphaerospora</name>
    <dbReference type="NCBI Taxonomy" id="78915"/>
    <lineage>
        <taxon>Eukaryota</taxon>
        <taxon>Fungi</taxon>
        <taxon>Fungi incertae sedis</taxon>
        <taxon>Zoopagomycota</taxon>
        <taxon>Zoopagomycotina</taxon>
        <taxon>Zoopagomycetes</taxon>
        <taxon>Zoopagales</taxon>
        <taxon>Sigmoideomycetaceae</taxon>
        <taxon>Thamnocephalis</taxon>
    </lineage>
</organism>
<dbReference type="STRING" id="78915.A0A4V1IX52"/>
<evidence type="ECO:0000256" key="3">
    <source>
        <dbReference type="ARBA" id="ARBA00022691"/>
    </source>
</evidence>
<sequence>MQDTTRKKTRRRVPLRALVRMTVIAAKPQSADSEDAVLARALSQEPRLGQIMENWCRNHSFCLGDKLTKNREEALSAKERGTKAFVSGCYTTALYEYQHCVRHAVTTRDAGTAMPLSTAYANRSAALFALADATKLPDPSEMLVDVIGVGTRHILLEAAKHDVLRALGSGYPKETACKLHLRYARCLQEQDVASLLRMEGVSRDVLLKASLENLRQTEAAFADALDSVNDMATEQEQTHWREKVMRAQSAWHKKNTHVSPQQLRQLMAMGRVRKQLEERAQPERRSTPRLSEHVELHRDDTQGRFARAAHNLAAGTELLNESAFMWTLHPDVKGVVCEACLQDLDVDFVPCTRCPDAFYCSKRCRIVARTLFHGRECGRAWAVDIEDDILLAIRMMFALERERERASKRAASASPAGHSDPLAAWPGVHEIEDNAAQLPLVDLYTFKLMTHILSQALDLTPEQRVLLTRCQMQVQFNSLLSRRMATGSRMTVFSLTGIKDRFELTNGPPPNDEIQEIVVCRAIYRCLSMFNHSCMPNTLGGCDTAEMDMSTKVRQKISKLGQESQEYRDHASHATDQLYRAWASSNDSIGSGSTIISYADVLRVGNTGDEDAHSADFVCPNKCDATLLATEHTCKKCGHAVDLEARKKMEDEIATLLSQPNIETDVDTLCKNLELHSKLYSSSSLKLGEAHDRLARAYHSQGKLELAAKHCSISLQIVTHVFGGESPETARELFKQVTLVTAAYPHSAATRTLQSLALRLHLKMFGEDHPTTRAIKELIHST</sequence>
<dbReference type="GO" id="GO:0005634">
    <property type="term" value="C:nucleus"/>
    <property type="evidence" value="ECO:0007669"/>
    <property type="project" value="TreeGrafter"/>
</dbReference>
<evidence type="ECO:0000256" key="2">
    <source>
        <dbReference type="ARBA" id="ARBA00022679"/>
    </source>
</evidence>
<keyword evidence="2" id="KW-0808">Transferase</keyword>
<dbReference type="GO" id="GO:0005737">
    <property type="term" value="C:cytoplasm"/>
    <property type="evidence" value="ECO:0007669"/>
    <property type="project" value="TreeGrafter"/>
</dbReference>
<dbReference type="InterPro" id="IPR046341">
    <property type="entry name" value="SET_dom_sf"/>
</dbReference>
<dbReference type="SUPFAM" id="SSF144232">
    <property type="entry name" value="HIT/MYND zinc finger-like"/>
    <property type="match status" value="1"/>
</dbReference>
<dbReference type="GO" id="GO:0008168">
    <property type="term" value="F:methyltransferase activity"/>
    <property type="evidence" value="ECO:0007669"/>
    <property type="project" value="UniProtKB-KW"/>
</dbReference>
<dbReference type="PANTHER" id="PTHR46165:SF6">
    <property type="entry name" value="SET AND MYND DOMAIN-CONTAINING PROTEIN 4-LIKE PROTEIN"/>
    <property type="match status" value="1"/>
</dbReference>
<dbReference type="SUPFAM" id="SSF82199">
    <property type="entry name" value="SET domain"/>
    <property type="match status" value="1"/>
</dbReference>
<dbReference type="PANTHER" id="PTHR46165">
    <property type="entry name" value="SET AND MYND DOMAIN-CONTAINING PROTEIN 4"/>
    <property type="match status" value="1"/>
</dbReference>
<dbReference type="GO" id="GO:0008270">
    <property type="term" value="F:zinc ion binding"/>
    <property type="evidence" value="ECO:0007669"/>
    <property type="project" value="UniProtKB-KW"/>
</dbReference>
<proteinExistence type="predicted"/>
<dbReference type="PROSITE" id="PS01360">
    <property type="entry name" value="ZF_MYND_1"/>
    <property type="match status" value="1"/>
</dbReference>
<dbReference type="Pfam" id="PF01753">
    <property type="entry name" value="zf-MYND"/>
    <property type="match status" value="1"/>
</dbReference>
<protein>
    <recommendedName>
        <fullName evidence="8">MYND-type domain-containing protein</fullName>
    </recommendedName>
</protein>
<dbReference type="InterPro" id="IPR052097">
    <property type="entry name" value="SET-MYND_domain_protein"/>
</dbReference>
<keyword evidence="10" id="KW-1185">Reference proteome</keyword>
<keyword evidence="4" id="KW-0479">Metal-binding</keyword>
<keyword evidence="1" id="KW-0489">Methyltransferase</keyword>
<evidence type="ECO:0000259" key="8">
    <source>
        <dbReference type="PROSITE" id="PS50865"/>
    </source>
</evidence>
<dbReference type="InterPro" id="IPR011990">
    <property type="entry name" value="TPR-like_helical_dom_sf"/>
</dbReference>
<evidence type="ECO:0000256" key="5">
    <source>
        <dbReference type="ARBA" id="ARBA00022771"/>
    </source>
</evidence>
<dbReference type="Gene3D" id="2.170.270.10">
    <property type="entry name" value="SET domain"/>
    <property type="match status" value="1"/>
</dbReference>
<dbReference type="InterPro" id="IPR002893">
    <property type="entry name" value="Znf_MYND"/>
</dbReference>
<keyword evidence="6" id="KW-0862">Zinc</keyword>
<gene>
    <name evidence="9" type="ORF">THASP1DRAFT_28362</name>
</gene>
<evidence type="ECO:0000256" key="6">
    <source>
        <dbReference type="ARBA" id="ARBA00022833"/>
    </source>
</evidence>
<dbReference type="Gene3D" id="6.10.140.2220">
    <property type="match status" value="1"/>
</dbReference>
<feature type="domain" description="MYND-type" evidence="8">
    <location>
        <begin position="337"/>
        <end position="377"/>
    </location>
</feature>
<evidence type="ECO:0000256" key="4">
    <source>
        <dbReference type="ARBA" id="ARBA00022723"/>
    </source>
</evidence>
<dbReference type="GO" id="GO:0032259">
    <property type="term" value="P:methylation"/>
    <property type="evidence" value="ECO:0007669"/>
    <property type="project" value="UniProtKB-KW"/>
</dbReference>
<name>A0A4V1IX52_9FUNG</name>
<keyword evidence="3" id="KW-0949">S-adenosyl-L-methionine</keyword>
<dbReference type="Gene3D" id="1.25.40.10">
    <property type="entry name" value="Tetratricopeptide repeat domain"/>
    <property type="match status" value="2"/>
</dbReference>
<evidence type="ECO:0000313" key="9">
    <source>
        <dbReference type="EMBL" id="RKP09849.1"/>
    </source>
</evidence>
<dbReference type="Gene3D" id="1.10.220.160">
    <property type="match status" value="1"/>
</dbReference>
<evidence type="ECO:0000256" key="1">
    <source>
        <dbReference type="ARBA" id="ARBA00022603"/>
    </source>
</evidence>
<dbReference type="EMBL" id="KZ992485">
    <property type="protein sequence ID" value="RKP09849.1"/>
    <property type="molecule type" value="Genomic_DNA"/>
</dbReference>
<keyword evidence="5 7" id="KW-0863">Zinc-finger</keyword>
<accession>A0A4V1IX52</accession>
<dbReference type="GO" id="GO:0042826">
    <property type="term" value="F:histone deacetylase binding"/>
    <property type="evidence" value="ECO:0007669"/>
    <property type="project" value="TreeGrafter"/>
</dbReference>
<dbReference type="AlphaFoldDB" id="A0A4V1IX52"/>
<dbReference type="Proteomes" id="UP000271241">
    <property type="component" value="Unassembled WGS sequence"/>
</dbReference>
<dbReference type="PROSITE" id="PS50865">
    <property type="entry name" value="ZF_MYND_2"/>
    <property type="match status" value="1"/>
</dbReference>
<evidence type="ECO:0000313" key="10">
    <source>
        <dbReference type="Proteomes" id="UP000271241"/>
    </source>
</evidence>
<dbReference type="OrthoDB" id="1028014at2759"/>
<evidence type="ECO:0000256" key="7">
    <source>
        <dbReference type="PROSITE-ProRule" id="PRU00134"/>
    </source>
</evidence>
<reference evidence="10" key="1">
    <citation type="journal article" date="2018" name="Nat. Microbiol.">
        <title>Leveraging single-cell genomics to expand the fungal tree of life.</title>
        <authorList>
            <person name="Ahrendt S.R."/>
            <person name="Quandt C.A."/>
            <person name="Ciobanu D."/>
            <person name="Clum A."/>
            <person name="Salamov A."/>
            <person name="Andreopoulos B."/>
            <person name="Cheng J.F."/>
            <person name="Woyke T."/>
            <person name="Pelin A."/>
            <person name="Henrissat B."/>
            <person name="Reynolds N.K."/>
            <person name="Benny G.L."/>
            <person name="Smith M.E."/>
            <person name="James T.Y."/>
            <person name="Grigoriev I.V."/>
        </authorList>
    </citation>
    <scope>NUCLEOTIDE SEQUENCE [LARGE SCALE GENOMIC DNA]</scope>
    <source>
        <strain evidence="10">RSA 1356</strain>
    </source>
</reference>